<reference evidence="1" key="2">
    <citation type="journal article" date="2015" name="Fish Shellfish Immunol.">
        <title>Early steps in the European eel (Anguilla anguilla)-Vibrio vulnificus interaction in the gills: Role of the RtxA13 toxin.</title>
        <authorList>
            <person name="Callol A."/>
            <person name="Pajuelo D."/>
            <person name="Ebbesson L."/>
            <person name="Teles M."/>
            <person name="MacKenzie S."/>
            <person name="Amaro C."/>
        </authorList>
    </citation>
    <scope>NUCLEOTIDE SEQUENCE</scope>
</reference>
<reference evidence="1" key="1">
    <citation type="submission" date="2014-11" db="EMBL/GenBank/DDBJ databases">
        <authorList>
            <person name="Amaro Gonzalez C."/>
        </authorList>
    </citation>
    <scope>NUCLEOTIDE SEQUENCE</scope>
</reference>
<dbReference type="EMBL" id="GBXM01051597">
    <property type="protein sequence ID" value="JAH56980.1"/>
    <property type="molecule type" value="Transcribed_RNA"/>
</dbReference>
<evidence type="ECO:0000313" key="1">
    <source>
        <dbReference type="EMBL" id="JAH56980.1"/>
    </source>
</evidence>
<dbReference type="EMBL" id="GBXM01029951">
    <property type="protein sequence ID" value="JAH78626.1"/>
    <property type="molecule type" value="Transcribed_RNA"/>
</dbReference>
<name>A0A0E9TVN9_ANGAN</name>
<accession>A0A0E9TVN9</accession>
<proteinExistence type="predicted"/>
<dbReference type="AlphaFoldDB" id="A0A0E9TVN9"/>
<organism evidence="1">
    <name type="scientific">Anguilla anguilla</name>
    <name type="common">European freshwater eel</name>
    <name type="synonym">Muraena anguilla</name>
    <dbReference type="NCBI Taxonomy" id="7936"/>
    <lineage>
        <taxon>Eukaryota</taxon>
        <taxon>Metazoa</taxon>
        <taxon>Chordata</taxon>
        <taxon>Craniata</taxon>
        <taxon>Vertebrata</taxon>
        <taxon>Euteleostomi</taxon>
        <taxon>Actinopterygii</taxon>
        <taxon>Neopterygii</taxon>
        <taxon>Teleostei</taxon>
        <taxon>Anguilliformes</taxon>
        <taxon>Anguillidae</taxon>
        <taxon>Anguilla</taxon>
    </lineage>
</organism>
<protein>
    <submittedName>
        <fullName evidence="1">Uncharacterized protein</fullName>
    </submittedName>
</protein>
<sequence length="38" mass="4088">MVQPGFPLNPQIQLTHLSEAALGMKRHCNDGVVMGISP</sequence>